<gene>
    <name evidence="3" type="ORF">GCM10022403_087680</name>
</gene>
<evidence type="ECO:0000313" key="4">
    <source>
        <dbReference type="Proteomes" id="UP001501009"/>
    </source>
</evidence>
<dbReference type="Gene3D" id="3.40.50.300">
    <property type="entry name" value="P-loop containing nucleotide triphosphate hydrolases"/>
    <property type="match status" value="1"/>
</dbReference>
<dbReference type="SUPFAM" id="SSF52540">
    <property type="entry name" value="P-loop containing nucleoside triphosphate hydrolases"/>
    <property type="match status" value="1"/>
</dbReference>
<keyword evidence="4" id="KW-1185">Reference proteome</keyword>
<protein>
    <recommendedName>
        <fullName evidence="2">ORC1/DEAH AAA+ ATPase domain-containing protein</fullName>
    </recommendedName>
</protein>
<comment type="caution">
    <text evidence="3">The sequence shown here is derived from an EMBL/GenBank/DDBJ whole genome shotgun (WGS) entry which is preliminary data.</text>
</comment>
<dbReference type="InterPro" id="IPR027417">
    <property type="entry name" value="P-loop_NTPase"/>
</dbReference>
<evidence type="ECO:0000313" key="3">
    <source>
        <dbReference type="EMBL" id="GAA3842086.1"/>
    </source>
</evidence>
<reference evidence="4" key="1">
    <citation type="journal article" date="2019" name="Int. J. Syst. Evol. Microbiol.">
        <title>The Global Catalogue of Microorganisms (GCM) 10K type strain sequencing project: providing services to taxonomists for standard genome sequencing and annotation.</title>
        <authorList>
            <consortium name="The Broad Institute Genomics Platform"/>
            <consortium name="The Broad Institute Genome Sequencing Center for Infectious Disease"/>
            <person name="Wu L."/>
            <person name="Ma J."/>
        </authorList>
    </citation>
    <scope>NUCLEOTIDE SEQUENCE [LARGE SCALE GENOMIC DNA]</scope>
    <source>
        <strain evidence="4">JCM 17138</strain>
    </source>
</reference>
<accession>A0ABP7JDP1</accession>
<dbReference type="RefSeq" id="WP_275781731.1">
    <property type="nucleotide sequence ID" value="NZ_BAABDE010000042.1"/>
</dbReference>
<feature type="region of interest" description="Disordered" evidence="1">
    <location>
        <begin position="376"/>
        <end position="419"/>
    </location>
</feature>
<organism evidence="3 4">
    <name type="scientific">Streptomyces coacervatus</name>
    <dbReference type="NCBI Taxonomy" id="647381"/>
    <lineage>
        <taxon>Bacteria</taxon>
        <taxon>Bacillati</taxon>
        <taxon>Actinomycetota</taxon>
        <taxon>Actinomycetes</taxon>
        <taxon>Kitasatosporales</taxon>
        <taxon>Streptomycetaceae</taxon>
        <taxon>Streptomyces</taxon>
    </lineage>
</organism>
<evidence type="ECO:0000256" key="1">
    <source>
        <dbReference type="SAM" id="MobiDB-lite"/>
    </source>
</evidence>
<dbReference type="InterPro" id="IPR049945">
    <property type="entry name" value="AAA_22"/>
</dbReference>
<sequence length="419" mass="46989">MNQNVSAGLPTRTQIAELIIRPRHHRDTFDGWQHFRTSRGMSAPPPILTAAQRGLLPPDRRADYDLLRRLTNVNLPIQQTPMSARVARLINRRLNGNVLKQDDPTLSGIMVSGSGNHGKTATVCAVTAAFEDTWLDLHQSINPNAIEGTLDLHAPVVYVQTPVTASPKSLCQAILNFFGPQPRQLTLPQLIRQVAASLRDHCVRALILDDINRLRMHRADDQDVLDLIRSLMSFQVTLILTGVNIPGMGLLREAKWDARKRQWILPPLETTRVHGLEVTQTERRFEMVELDRFRYGTSREIEAFTDHLHGIEVHLRLMNAKPGMLTTGTMPEYLFRRCEGVVGILGRLVADGAQEAMDSGREILDETLLDDIVIGREDRTDGHAEDQSEAVVPEPRSPRRPGRNTVFDDRGPRPDTATA</sequence>
<feature type="compositionally biased region" description="Basic and acidic residues" evidence="1">
    <location>
        <begin position="376"/>
        <end position="386"/>
    </location>
</feature>
<feature type="domain" description="ORC1/DEAH AAA+ ATPase" evidence="2">
    <location>
        <begin position="110"/>
        <end position="243"/>
    </location>
</feature>
<evidence type="ECO:0000259" key="2">
    <source>
        <dbReference type="Pfam" id="PF13401"/>
    </source>
</evidence>
<proteinExistence type="predicted"/>
<dbReference type="EMBL" id="BAABDE010000042">
    <property type="protein sequence ID" value="GAA3842086.1"/>
    <property type="molecule type" value="Genomic_DNA"/>
</dbReference>
<name>A0ABP7JDP1_9ACTN</name>
<dbReference type="Pfam" id="PF13401">
    <property type="entry name" value="AAA_22"/>
    <property type="match status" value="1"/>
</dbReference>
<dbReference type="Proteomes" id="UP001501009">
    <property type="component" value="Unassembled WGS sequence"/>
</dbReference>